<sequence length="466" mass="52684">MSNNRNLSIDFLRGLAIIGMVLAAVIPWTNDFPGWMFHAQVGPPDFKFNPNNPGITWVDLVFPFFLFAMGAAFPLALRSKLDRGEYAVILQGLLRRGVLLVFFAIILANLNPENLSSSSTFNYLTGIATFGAFFLVFMRFEGTALRRYGLQLLGFLIIGALIYFQYEYQGSSLSYQKNNIILLVLANMAVFGSICWLLTANSHLLRLAIIVAFIGVWFTRDIEGSWTSELWNFHPDIKWFYNFSFLKYLCIVLPGSILGDLLLKNKVIVQESYKDKEKSQAITIAVIGLAFVIFHVVTLYLRELNINLIGQGLFGVLFFLALNKYRDGQGSFYRTLIAWGYVLTCVALCFEPMDGGIKKDPSSFSYWFLTSGLAFIFYVVCDYLTRTFKTNIVVLAIVRNGQNPMVAYCVTAFFITPVLGLLHVLPLLNDLVARDAYLGLIKTVVLIGSMIVITNYTTIKKWFWRS</sequence>
<feature type="transmembrane region" description="Helical" evidence="1">
    <location>
        <begin position="437"/>
        <end position="456"/>
    </location>
</feature>
<proteinExistence type="predicted"/>
<evidence type="ECO:0000256" key="1">
    <source>
        <dbReference type="SAM" id="Phobius"/>
    </source>
</evidence>
<comment type="caution">
    <text evidence="3">The sequence shown here is derived from an EMBL/GenBank/DDBJ whole genome shotgun (WGS) entry which is preliminary data.</text>
</comment>
<feature type="transmembrane region" description="Helical" evidence="1">
    <location>
        <begin position="405"/>
        <end position="425"/>
    </location>
</feature>
<evidence type="ECO:0000259" key="2">
    <source>
        <dbReference type="Pfam" id="PF16401"/>
    </source>
</evidence>
<feature type="transmembrane region" description="Helical" evidence="1">
    <location>
        <begin position="203"/>
        <end position="219"/>
    </location>
</feature>
<feature type="transmembrane region" description="Helical" evidence="1">
    <location>
        <begin position="284"/>
        <end position="302"/>
    </location>
</feature>
<feature type="transmembrane region" description="Helical" evidence="1">
    <location>
        <begin position="308"/>
        <end position="325"/>
    </location>
</feature>
<organism evidence="3 4">
    <name type="scientific">Sphingobacterium bovistauri</name>
    <dbReference type="NCBI Taxonomy" id="2781959"/>
    <lineage>
        <taxon>Bacteria</taxon>
        <taxon>Pseudomonadati</taxon>
        <taxon>Bacteroidota</taxon>
        <taxon>Sphingobacteriia</taxon>
        <taxon>Sphingobacteriales</taxon>
        <taxon>Sphingobacteriaceae</taxon>
        <taxon>Sphingobacterium</taxon>
    </lineage>
</organism>
<feature type="transmembrane region" description="Helical" evidence="1">
    <location>
        <begin position="12"/>
        <end position="29"/>
    </location>
</feature>
<keyword evidence="1" id="KW-1133">Transmembrane helix</keyword>
<name>A0ABS7Z2I3_9SPHI</name>
<keyword evidence="4" id="KW-1185">Reference proteome</keyword>
<keyword evidence="1" id="KW-0812">Transmembrane</keyword>
<dbReference type="InterPro" id="IPR032176">
    <property type="entry name" value="DUF5009"/>
</dbReference>
<feature type="transmembrane region" description="Helical" evidence="1">
    <location>
        <begin position="54"/>
        <end position="76"/>
    </location>
</feature>
<dbReference type="EMBL" id="JADEYP010000005">
    <property type="protein sequence ID" value="MCA5004384.1"/>
    <property type="molecule type" value="Genomic_DNA"/>
</dbReference>
<feature type="transmembrane region" description="Helical" evidence="1">
    <location>
        <begin position="365"/>
        <end position="384"/>
    </location>
</feature>
<dbReference type="PANTHER" id="PTHR31061:SF24">
    <property type="entry name" value="LD22376P"/>
    <property type="match status" value="1"/>
</dbReference>
<accession>A0ABS7Z2I3</accession>
<keyword evidence="1" id="KW-0472">Membrane</keyword>
<feature type="transmembrane region" description="Helical" evidence="1">
    <location>
        <begin position="88"/>
        <end position="108"/>
    </location>
</feature>
<feature type="transmembrane region" description="Helical" evidence="1">
    <location>
        <begin position="180"/>
        <end position="198"/>
    </location>
</feature>
<evidence type="ECO:0000313" key="4">
    <source>
        <dbReference type="Proteomes" id="UP001165302"/>
    </source>
</evidence>
<protein>
    <submittedName>
        <fullName evidence="3">DUF5009 domain-containing protein</fullName>
    </submittedName>
</protein>
<dbReference type="PANTHER" id="PTHR31061">
    <property type="entry name" value="LD22376P"/>
    <property type="match status" value="1"/>
</dbReference>
<feature type="transmembrane region" description="Helical" evidence="1">
    <location>
        <begin position="239"/>
        <end position="263"/>
    </location>
</feature>
<dbReference type="Proteomes" id="UP001165302">
    <property type="component" value="Unassembled WGS sequence"/>
</dbReference>
<dbReference type="Pfam" id="PF16401">
    <property type="entry name" value="DUF5009"/>
    <property type="match status" value="1"/>
</dbReference>
<evidence type="ECO:0000313" key="3">
    <source>
        <dbReference type="EMBL" id="MCA5004384.1"/>
    </source>
</evidence>
<feature type="transmembrane region" description="Helical" evidence="1">
    <location>
        <begin position="150"/>
        <end position="168"/>
    </location>
</feature>
<reference evidence="3" key="1">
    <citation type="submission" date="2020-10" db="EMBL/GenBank/DDBJ databases">
        <authorList>
            <person name="Lu T."/>
            <person name="Wang Q."/>
            <person name="Han X."/>
        </authorList>
    </citation>
    <scope>NUCLEOTIDE SEQUENCE</scope>
    <source>
        <strain evidence="3">WQ 366</strain>
    </source>
</reference>
<gene>
    <name evidence="3" type="ORF">IPZ78_04325</name>
</gene>
<dbReference type="RefSeq" id="WP_225551709.1">
    <property type="nucleotide sequence ID" value="NZ_JADEYP010000005.1"/>
</dbReference>
<feature type="transmembrane region" description="Helical" evidence="1">
    <location>
        <begin position="120"/>
        <end position="138"/>
    </location>
</feature>
<feature type="transmembrane region" description="Helical" evidence="1">
    <location>
        <begin position="332"/>
        <end position="353"/>
    </location>
</feature>
<feature type="domain" description="DUF5009" evidence="2">
    <location>
        <begin position="5"/>
        <end position="261"/>
    </location>
</feature>